<comment type="caution">
    <text evidence="8">The sequence shown here is derived from an EMBL/GenBank/DDBJ whole genome shotgun (WGS) entry which is preliminary data.</text>
</comment>
<feature type="domain" description="IclR-ED" evidence="7">
    <location>
        <begin position="52"/>
        <end position="235"/>
    </location>
</feature>
<sequence length="539" mass="57817">MVADAPRPLRFTEILQYSGMPRGSLHRILQALQEARMLKLDERDQTYRLGNRLFEMAHRVWSEFDLRGAAEPELERLREAVSETTRLGLLDGEAVLIIDQREYPRPMRLGNGVGSRLSAPASAIGKAILAYLPPKDLRLFLNGRPLDALTPNTISNPDELQRELDLVKARGYAVSIEEQFIGVSAVAAPILDHRGVALGAISITGTSNRLTAERLHTLGRDVIEAARRTSGNVGETFMSIAAANTPIRGVDAALSCAFPSGAFLGEAPAWLPDQDALLWVDILAPAINVSTPANGGTRSVRTPELVSAVVPRRRGGFVATMQGSIRGIDLHSGDTTDVAVPTDMTGRRFNDAKCDPAGRLWAGTLALDASPGQGTLYRLDVDGALHAVERGFHICNGLGWSPDATRFYLADSGAATIFVYDYDLASGTVANRRALVECDASHGVPDGLAVDEDGYLWVAIWDGWEVRRYAPDGSLDRTVAVPVPRPTSCAFGGPDLRTLYVTSARIRLSATQLAAAPLSGSVFSMATDVAGVPVTPFAG</sequence>
<dbReference type="GO" id="GO:0005509">
    <property type="term" value="F:calcium ion binding"/>
    <property type="evidence" value="ECO:0007669"/>
    <property type="project" value="TreeGrafter"/>
</dbReference>
<comment type="similarity">
    <text evidence="1">Belongs to the SMP-30/CGR1 family.</text>
</comment>
<dbReference type="EMBL" id="NSLI01000003">
    <property type="protein sequence ID" value="PAX07702.1"/>
    <property type="molecule type" value="Genomic_DNA"/>
</dbReference>
<accession>A0A2A2SEU6</accession>
<dbReference type="GO" id="GO:0019853">
    <property type="term" value="P:L-ascorbic acid biosynthetic process"/>
    <property type="evidence" value="ECO:0007669"/>
    <property type="project" value="TreeGrafter"/>
</dbReference>
<dbReference type="PROSITE" id="PS51078">
    <property type="entry name" value="ICLR_ED"/>
    <property type="match status" value="1"/>
</dbReference>
<evidence type="ECO:0000256" key="3">
    <source>
        <dbReference type="ARBA" id="ARBA00023163"/>
    </source>
</evidence>
<dbReference type="SUPFAM" id="SSF46785">
    <property type="entry name" value="Winged helix' DNA-binding domain"/>
    <property type="match status" value="1"/>
</dbReference>
<name>A0A2A2SEU6_9SPHN</name>
<dbReference type="OrthoDB" id="2633250at2"/>
<feature type="active site" description="Proton donor/acceptor" evidence="4">
    <location>
        <position position="446"/>
    </location>
</feature>
<dbReference type="PANTHER" id="PTHR10907:SF47">
    <property type="entry name" value="REGUCALCIN"/>
    <property type="match status" value="1"/>
</dbReference>
<feature type="binding site" evidence="5">
    <location>
        <position position="350"/>
    </location>
    <ligand>
        <name>substrate</name>
    </ligand>
</feature>
<dbReference type="GO" id="GO:0006355">
    <property type="term" value="P:regulation of DNA-templated transcription"/>
    <property type="evidence" value="ECO:0007669"/>
    <property type="project" value="InterPro"/>
</dbReference>
<evidence type="ECO:0000256" key="1">
    <source>
        <dbReference type="ARBA" id="ARBA00008853"/>
    </source>
</evidence>
<dbReference type="Pfam" id="PF09339">
    <property type="entry name" value="HTH_IclR"/>
    <property type="match status" value="1"/>
</dbReference>
<feature type="binding site" evidence="5">
    <location>
        <position position="368"/>
    </location>
    <ligand>
        <name>substrate</name>
    </ligand>
</feature>
<dbReference type="InterPro" id="IPR011042">
    <property type="entry name" value="6-blade_b-propeller_TolB-like"/>
</dbReference>
<keyword evidence="5" id="KW-0479">Metal-binding</keyword>
<dbReference type="PROSITE" id="PS51077">
    <property type="entry name" value="HTH_ICLR"/>
    <property type="match status" value="1"/>
</dbReference>
<dbReference type="Gene3D" id="3.30.450.40">
    <property type="match status" value="1"/>
</dbReference>
<dbReference type="GO" id="GO:0004341">
    <property type="term" value="F:gluconolactonase activity"/>
    <property type="evidence" value="ECO:0007669"/>
    <property type="project" value="TreeGrafter"/>
</dbReference>
<comment type="cofactor">
    <cofactor evidence="5">
        <name>Zn(2+)</name>
        <dbReference type="ChEBI" id="CHEBI:29105"/>
    </cofactor>
    <text evidence="5">Binds 1 divalent metal cation per subunit.</text>
</comment>
<dbReference type="PRINTS" id="PR01790">
    <property type="entry name" value="SMP30FAMILY"/>
</dbReference>
<evidence type="ECO:0000256" key="5">
    <source>
        <dbReference type="PIRSR" id="PIRSR605511-2"/>
    </source>
</evidence>
<dbReference type="SMART" id="SM00346">
    <property type="entry name" value="HTH_ICLR"/>
    <property type="match status" value="1"/>
</dbReference>
<keyword evidence="2" id="KW-0805">Transcription regulation</keyword>
<dbReference type="InterPro" id="IPR029016">
    <property type="entry name" value="GAF-like_dom_sf"/>
</dbReference>
<dbReference type="InterPro" id="IPR005471">
    <property type="entry name" value="Tscrpt_reg_IclR_N"/>
</dbReference>
<feature type="binding site" evidence="5">
    <location>
        <position position="266"/>
    </location>
    <ligand>
        <name>a divalent metal cation</name>
        <dbReference type="ChEBI" id="CHEBI:60240"/>
    </ligand>
</feature>
<reference evidence="9" key="1">
    <citation type="submission" date="2017-09" db="EMBL/GenBank/DDBJ databases">
        <authorList>
            <person name="Feng G."/>
            <person name="Zhu H."/>
        </authorList>
    </citation>
    <scope>NUCLEOTIDE SEQUENCE [LARGE SCALE GENOMIC DNA]</scope>
    <source>
        <strain evidence="9">1PNM-20</strain>
    </source>
</reference>
<dbReference type="SUPFAM" id="SSF55781">
    <property type="entry name" value="GAF domain-like"/>
    <property type="match status" value="1"/>
</dbReference>
<dbReference type="Gene3D" id="2.120.10.30">
    <property type="entry name" value="TolB, C-terminal domain"/>
    <property type="match status" value="1"/>
</dbReference>
<evidence type="ECO:0000259" key="6">
    <source>
        <dbReference type="PROSITE" id="PS51077"/>
    </source>
</evidence>
<dbReference type="PANTHER" id="PTHR10907">
    <property type="entry name" value="REGUCALCIN"/>
    <property type="match status" value="1"/>
</dbReference>
<feature type="binding site" evidence="5">
    <location>
        <position position="446"/>
    </location>
    <ligand>
        <name>a divalent metal cation</name>
        <dbReference type="ChEBI" id="CHEBI:60240"/>
    </ligand>
</feature>
<dbReference type="Pfam" id="PF08450">
    <property type="entry name" value="SGL"/>
    <property type="match status" value="1"/>
</dbReference>
<keyword evidence="3" id="KW-0804">Transcription</keyword>
<dbReference type="InterPro" id="IPR014757">
    <property type="entry name" value="Tscrpt_reg_IclR_C"/>
</dbReference>
<dbReference type="Pfam" id="PF01614">
    <property type="entry name" value="IclR_C"/>
    <property type="match status" value="1"/>
</dbReference>
<dbReference type="InterPro" id="IPR005511">
    <property type="entry name" value="SMP-30"/>
</dbReference>
<dbReference type="InterPro" id="IPR036388">
    <property type="entry name" value="WH-like_DNA-bd_sf"/>
</dbReference>
<organism evidence="8 9">
    <name type="scientific">Sphingomonas lenta</name>
    <dbReference type="NCBI Taxonomy" id="1141887"/>
    <lineage>
        <taxon>Bacteria</taxon>
        <taxon>Pseudomonadati</taxon>
        <taxon>Pseudomonadota</taxon>
        <taxon>Alphaproteobacteria</taxon>
        <taxon>Sphingomonadales</taxon>
        <taxon>Sphingomonadaceae</taxon>
        <taxon>Sphingomonas</taxon>
    </lineage>
</organism>
<keyword evidence="5" id="KW-0862">Zinc</keyword>
<keyword evidence="9" id="KW-1185">Reference proteome</keyword>
<dbReference type="InterPro" id="IPR036390">
    <property type="entry name" value="WH_DNA-bd_sf"/>
</dbReference>
<feature type="binding site" evidence="5">
    <location>
        <position position="348"/>
    </location>
    <ligand>
        <name>substrate</name>
    </ligand>
</feature>
<feature type="binding site" evidence="5">
    <location>
        <position position="396"/>
    </location>
    <ligand>
        <name>a divalent metal cation</name>
        <dbReference type="ChEBI" id="CHEBI:60240"/>
    </ligand>
</feature>
<evidence type="ECO:0000256" key="2">
    <source>
        <dbReference type="ARBA" id="ARBA00023015"/>
    </source>
</evidence>
<proteinExistence type="inferred from homology"/>
<feature type="domain" description="HTH iclR-type" evidence="6">
    <location>
        <begin position="1"/>
        <end position="51"/>
    </location>
</feature>
<dbReference type="SUPFAM" id="SSF63829">
    <property type="entry name" value="Calcium-dependent phosphotriesterase"/>
    <property type="match status" value="1"/>
</dbReference>
<evidence type="ECO:0000259" key="7">
    <source>
        <dbReference type="PROSITE" id="PS51078"/>
    </source>
</evidence>
<evidence type="ECO:0000313" key="9">
    <source>
        <dbReference type="Proteomes" id="UP000218151"/>
    </source>
</evidence>
<dbReference type="AlphaFoldDB" id="A0A2A2SEU6"/>
<dbReference type="Gene3D" id="1.10.10.10">
    <property type="entry name" value="Winged helix-like DNA-binding domain superfamily/Winged helix DNA-binding domain"/>
    <property type="match status" value="1"/>
</dbReference>
<evidence type="ECO:0000256" key="4">
    <source>
        <dbReference type="PIRSR" id="PIRSR605511-1"/>
    </source>
</evidence>
<dbReference type="GO" id="GO:0003677">
    <property type="term" value="F:DNA binding"/>
    <property type="evidence" value="ECO:0007669"/>
    <property type="project" value="InterPro"/>
</dbReference>
<evidence type="ECO:0000313" key="8">
    <source>
        <dbReference type="EMBL" id="PAX07702.1"/>
    </source>
</evidence>
<gene>
    <name evidence="8" type="ORF">CKY28_08660</name>
</gene>
<dbReference type="InterPro" id="IPR013658">
    <property type="entry name" value="SGL"/>
</dbReference>
<dbReference type="Proteomes" id="UP000218151">
    <property type="component" value="Unassembled WGS sequence"/>
</dbReference>
<protein>
    <submittedName>
        <fullName evidence="8">IclR family transcriptional regulator</fullName>
    </submittedName>
</protein>